<feature type="signal peptide" evidence="2">
    <location>
        <begin position="1"/>
        <end position="22"/>
    </location>
</feature>
<accession>A0AAV8EM25</accession>
<dbReference type="PANTHER" id="PTHR45631">
    <property type="entry name" value="OS07G0107800 PROTEIN-RELATED"/>
    <property type="match status" value="1"/>
</dbReference>
<dbReference type="GO" id="GO:0016020">
    <property type="term" value="C:membrane"/>
    <property type="evidence" value="ECO:0007669"/>
    <property type="project" value="UniProtKB-SubCell"/>
</dbReference>
<comment type="caution">
    <text evidence="4">The sequence shown here is derived from an EMBL/GenBank/DDBJ whole genome shotgun (WGS) entry which is preliminary data.</text>
</comment>
<protein>
    <submittedName>
        <fullName evidence="4">Leucine-rich repeat protein kinase family protein</fullName>
    </submittedName>
</protein>
<dbReference type="InterPro" id="IPR024788">
    <property type="entry name" value="Malectin-like_Carb-bd_dom"/>
</dbReference>
<dbReference type="PANTHER" id="PTHR45631:SF202">
    <property type="entry name" value="SENESCENCE-INDUCED RECEPTOR-LIKE SERINE_THREONINE-PROTEIN KINASE"/>
    <property type="match status" value="1"/>
</dbReference>
<evidence type="ECO:0000259" key="3">
    <source>
        <dbReference type="Pfam" id="PF12819"/>
    </source>
</evidence>
<comment type="subcellular location">
    <subcellularLocation>
        <location evidence="1">Membrane</location>
        <topology evidence="1">Single-pass membrane protein</topology>
    </subcellularLocation>
</comment>
<evidence type="ECO:0000313" key="4">
    <source>
        <dbReference type="EMBL" id="KAJ4780570.1"/>
    </source>
</evidence>
<keyword evidence="5" id="KW-1185">Reference proteome</keyword>
<dbReference type="Proteomes" id="UP001140206">
    <property type="component" value="Chromosome 3"/>
</dbReference>
<keyword evidence="4" id="KW-0808">Transferase</keyword>
<dbReference type="AlphaFoldDB" id="A0AAV8EM25"/>
<gene>
    <name evidence="4" type="ORF">LUZ62_064827</name>
</gene>
<evidence type="ECO:0000256" key="2">
    <source>
        <dbReference type="SAM" id="SignalP"/>
    </source>
</evidence>
<evidence type="ECO:0000256" key="1">
    <source>
        <dbReference type="ARBA" id="ARBA00004167"/>
    </source>
</evidence>
<evidence type="ECO:0000313" key="5">
    <source>
        <dbReference type="Proteomes" id="UP001140206"/>
    </source>
</evidence>
<name>A0AAV8EM25_9POAL</name>
<organism evidence="4 5">
    <name type="scientific">Rhynchospora pubera</name>
    <dbReference type="NCBI Taxonomy" id="906938"/>
    <lineage>
        <taxon>Eukaryota</taxon>
        <taxon>Viridiplantae</taxon>
        <taxon>Streptophyta</taxon>
        <taxon>Embryophyta</taxon>
        <taxon>Tracheophyta</taxon>
        <taxon>Spermatophyta</taxon>
        <taxon>Magnoliopsida</taxon>
        <taxon>Liliopsida</taxon>
        <taxon>Poales</taxon>
        <taxon>Cyperaceae</taxon>
        <taxon>Cyperoideae</taxon>
        <taxon>Rhynchosporeae</taxon>
        <taxon>Rhynchospora</taxon>
    </lineage>
</organism>
<reference evidence="4" key="1">
    <citation type="submission" date="2022-08" db="EMBL/GenBank/DDBJ databases">
        <authorList>
            <person name="Marques A."/>
        </authorList>
    </citation>
    <scope>NUCLEOTIDE SEQUENCE</scope>
    <source>
        <strain evidence="4">RhyPub2mFocal</strain>
        <tissue evidence="4">Leaves</tissue>
    </source>
</reference>
<dbReference type="GO" id="GO:0016301">
    <property type="term" value="F:kinase activity"/>
    <property type="evidence" value="ECO:0007669"/>
    <property type="project" value="UniProtKB-KW"/>
</dbReference>
<proteinExistence type="predicted"/>
<feature type="chain" id="PRO_5043372835" evidence="2">
    <location>
        <begin position="23"/>
        <end position="209"/>
    </location>
</feature>
<feature type="domain" description="Malectin-like" evidence="3">
    <location>
        <begin position="32"/>
        <end position="207"/>
    </location>
</feature>
<keyword evidence="2" id="KW-0732">Signal</keyword>
<dbReference type="EMBL" id="JAMFTS010000003">
    <property type="protein sequence ID" value="KAJ4780570.1"/>
    <property type="molecule type" value="Genomic_DNA"/>
</dbReference>
<dbReference type="Pfam" id="PF12819">
    <property type="entry name" value="Malectin_like"/>
    <property type="match status" value="1"/>
</dbReference>
<sequence length="209" mass="23623">MNMRVLCFRSLVFIQLLLLVFSQNNPPGFISIDCGLPTNSTSVDTDTELTYVSDDQFIDTGVNYKVAPEYATNDLIKQLLNVRSFPHGTRNCYTLTSLSAGSKYLVRATFLYGNYDNKRNPPNFDIHLGVNYWKTVDIPDADGAYFTEIIATATSDYHQVCLVNKDRGTPFISVLELRQLETTLYTDANATQSLVKFRRFNLGASDEQR</sequence>
<keyword evidence="4" id="KW-0418">Kinase</keyword>